<protein>
    <submittedName>
        <fullName evidence="3">Amidophosphoribosyltransferase</fullName>
    </submittedName>
</protein>
<comment type="similarity">
    <text evidence="1">Belongs to the ComF/GntX family.</text>
</comment>
<gene>
    <name evidence="3" type="ORF">LPB3_12965</name>
</gene>
<dbReference type="CDD" id="cd06223">
    <property type="entry name" value="PRTases_typeI"/>
    <property type="match status" value="1"/>
</dbReference>
<dbReference type="Proteomes" id="UP000092584">
    <property type="component" value="Unassembled WGS sequence"/>
</dbReference>
<dbReference type="PANTHER" id="PTHR47505:SF1">
    <property type="entry name" value="DNA UTILIZATION PROTEIN YHGH"/>
    <property type="match status" value="1"/>
</dbReference>
<evidence type="ECO:0000256" key="1">
    <source>
        <dbReference type="ARBA" id="ARBA00008007"/>
    </source>
</evidence>
<dbReference type="KEGG" id="pob:LPB03_12950"/>
<dbReference type="RefSeq" id="WP_065320011.1">
    <property type="nucleotide sequence ID" value="NZ_CP017477.1"/>
</dbReference>
<reference evidence="4" key="1">
    <citation type="submission" date="2016-02" db="EMBL/GenBank/DDBJ databases">
        <authorList>
            <person name="Shin S.-K."/>
            <person name="Yi H."/>
            <person name="Kim E."/>
        </authorList>
    </citation>
    <scope>NUCLEOTIDE SEQUENCE [LARGE SCALE GENOMIC DNA]</scope>
    <source>
        <strain evidence="4">LPB0003</strain>
    </source>
</reference>
<name>A0A1B8TU13_9FLAO</name>
<dbReference type="GO" id="GO:0016757">
    <property type="term" value="F:glycosyltransferase activity"/>
    <property type="evidence" value="ECO:0007669"/>
    <property type="project" value="UniProtKB-KW"/>
</dbReference>
<keyword evidence="3" id="KW-0808">Transferase</keyword>
<dbReference type="STRING" id="1774273.LPB03_12950"/>
<dbReference type="PANTHER" id="PTHR47505">
    <property type="entry name" value="DNA UTILIZATION PROTEIN YHGH"/>
    <property type="match status" value="1"/>
</dbReference>
<dbReference type="Pfam" id="PF00156">
    <property type="entry name" value="Pribosyltran"/>
    <property type="match status" value="1"/>
</dbReference>
<dbReference type="InterPro" id="IPR029057">
    <property type="entry name" value="PRTase-like"/>
</dbReference>
<dbReference type="AlphaFoldDB" id="A0A1B8TU13"/>
<dbReference type="OrthoDB" id="9779910at2"/>
<proteinExistence type="inferred from homology"/>
<comment type="caution">
    <text evidence="3">The sequence shown here is derived from an EMBL/GenBank/DDBJ whole genome shotgun (WGS) entry which is preliminary data.</text>
</comment>
<sequence>MILLKDLFHLFYPKLCVVCDTSLIENENVLCTLCRHDLPLTNFQDFTDNKVTQNFYGNIIVEKGFALLFYRKKGSTLQLIHDLKYKGNEDIGVFFGNWLGEMLAENQEFKDVNFIIPVPLHPRKLRERGYNQVTKFGERLSFYLKIPFINNELVRISSTKTQTFKSRFERFNHSDTKFHLKNTAKFNNKHILLIDDVITTGATLEACAKEFLKAENCKISILTMAYTE</sequence>
<dbReference type="InterPro" id="IPR051910">
    <property type="entry name" value="ComF/GntX_DNA_util-trans"/>
</dbReference>
<organism evidence="3 4">
    <name type="scientific">Polaribacter vadi</name>
    <dbReference type="NCBI Taxonomy" id="1774273"/>
    <lineage>
        <taxon>Bacteria</taxon>
        <taxon>Pseudomonadati</taxon>
        <taxon>Bacteroidota</taxon>
        <taxon>Flavobacteriia</taxon>
        <taxon>Flavobacteriales</taxon>
        <taxon>Flavobacteriaceae</taxon>
    </lineage>
</organism>
<dbReference type="Gene3D" id="3.40.50.2020">
    <property type="match status" value="1"/>
</dbReference>
<feature type="domain" description="Phosphoribosyltransferase" evidence="2">
    <location>
        <begin position="170"/>
        <end position="221"/>
    </location>
</feature>
<keyword evidence="4" id="KW-1185">Reference proteome</keyword>
<dbReference type="InterPro" id="IPR000836">
    <property type="entry name" value="PRTase_dom"/>
</dbReference>
<dbReference type="EMBL" id="LSFM01000023">
    <property type="protein sequence ID" value="OBY63034.1"/>
    <property type="molecule type" value="Genomic_DNA"/>
</dbReference>
<evidence type="ECO:0000313" key="3">
    <source>
        <dbReference type="EMBL" id="OBY63034.1"/>
    </source>
</evidence>
<dbReference type="SUPFAM" id="SSF53271">
    <property type="entry name" value="PRTase-like"/>
    <property type="match status" value="1"/>
</dbReference>
<keyword evidence="3" id="KW-0328">Glycosyltransferase</keyword>
<evidence type="ECO:0000259" key="2">
    <source>
        <dbReference type="Pfam" id="PF00156"/>
    </source>
</evidence>
<accession>A0A1B8TU13</accession>
<evidence type="ECO:0000313" key="4">
    <source>
        <dbReference type="Proteomes" id="UP000092584"/>
    </source>
</evidence>